<dbReference type="RefSeq" id="WP_184937483.1">
    <property type="nucleotide sequence ID" value="NZ_JACHJV010000001.1"/>
</dbReference>
<keyword evidence="1" id="KW-0472">Membrane</keyword>
<accession>A0A7W7VWE4</accession>
<keyword evidence="4" id="KW-1185">Reference proteome</keyword>
<organism evidence="3 4">
    <name type="scientific">Kitasatospora kifunensis</name>
    <name type="common">Streptomyces kifunensis</name>
    <dbReference type="NCBI Taxonomy" id="58351"/>
    <lineage>
        <taxon>Bacteria</taxon>
        <taxon>Bacillati</taxon>
        <taxon>Actinomycetota</taxon>
        <taxon>Actinomycetes</taxon>
        <taxon>Kitasatosporales</taxon>
        <taxon>Streptomycetaceae</taxon>
        <taxon>Kitasatospora</taxon>
    </lineage>
</organism>
<evidence type="ECO:0000256" key="1">
    <source>
        <dbReference type="SAM" id="Phobius"/>
    </source>
</evidence>
<comment type="caution">
    <text evidence="3">The sequence shown here is derived from an EMBL/GenBank/DDBJ whole genome shotgun (WGS) entry which is preliminary data.</text>
</comment>
<dbReference type="AlphaFoldDB" id="A0A7W7VWE4"/>
<dbReference type="Proteomes" id="UP000540506">
    <property type="component" value="Unassembled WGS sequence"/>
</dbReference>
<protein>
    <recommendedName>
        <fullName evidence="2">Low molecular weight protein antigen 6 PH domain-containing protein</fullName>
    </recommendedName>
</protein>
<evidence type="ECO:0000313" key="4">
    <source>
        <dbReference type="Proteomes" id="UP000540506"/>
    </source>
</evidence>
<keyword evidence="1" id="KW-1133">Transmembrane helix</keyword>
<dbReference type="Pfam" id="PF10756">
    <property type="entry name" value="bPH_6"/>
    <property type="match status" value="1"/>
</dbReference>
<sequence length="226" mass="23949">MTESAGTPDPGPAASADGPKYAEHVFRSTPGIISGVMLLAVAGWLIVDAVVSGTGKTPWVALACAPLFAAPVIAYTLRPAVTAGLDRLVVRNPLRTIVVPWAEVQGLRAGYSAELTAEEKTYQLWAVPVSLRQRKKAERRGLLSVSGAEPRAMQIGSLGKLQRGSVAGAPDHNRAWSDQVVDLLREQAKMNAVRPTAKGEVTVTWCWWIIAPTLVGLVALVALLAA</sequence>
<dbReference type="EMBL" id="JACHJV010000001">
    <property type="protein sequence ID" value="MBB4925351.1"/>
    <property type="molecule type" value="Genomic_DNA"/>
</dbReference>
<evidence type="ECO:0000313" key="3">
    <source>
        <dbReference type="EMBL" id="MBB4925351.1"/>
    </source>
</evidence>
<reference evidence="3 4" key="1">
    <citation type="submission" date="2020-08" db="EMBL/GenBank/DDBJ databases">
        <title>Sequencing the genomes of 1000 actinobacteria strains.</title>
        <authorList>
            <person name="Klenk H.-P."/>
        </authorList>
    </citation>
    <scope>NUCLEOTIDE SEQUENCE [LARGE SCALE GENOMIC DNA]</scope>
    <source>
        <strain evidence="3 4">DSM 41654</strain>
    </source>
</reference>
<feature type="transmembrane region" description="Helical" evidence="1">
    <location>
        <begin position="59"/>
        <end position="77"/>
    </location>
</feature>
<feature type="transmembrane region" description="Helical" evidence="1">
    <location>
        <begin position="29"/>
        <end position="47"/>
    </location>
</feature>
<keyword evidence="1" id="KW-0812">Transmembrane</keyword>
<feature type="transmembrane region" description="Helical" evidence="1">
    <location>
        <begin position="205"/>
        <end position="225"/>
    </location>
</feature>
<name>A0A7W7VWE4_KITKI</name>
<evidence type="ECO:0000259" key="2">
    <source>
        <dbReference type="Pfam" id="PF10756"/>
    </source>
</evidence>
<feature type="domain" description="Low molecular weight protein antigen 6 PH" evidence="2">
    <location>
        <begin position="78"/>
        <end position="131"/>
    </location>
</feature>
<proteinExistence type="predicted"/>
<dbReference type="InterPro" id="IPR019692">
    <property type="entry name" value="CFP-6_PH"/>
</dbReference>
<gene>
    <name evidence="3" type="ORF">FHR34_004344</name>
</gene>